<dbReference type="InterPro" id="IPR017437">
    <property type="entry name" value="ATP-NAD_kinase_PpnK-typ_C"/>
</dbReference>
<reference evidence="10 11" key="1">
    <citation type="submission" date="2018-06" db="EMBL/GenBank/DDBJ databases">
        <title>Genomic Encyclopedia of Type Strains, Phase IV (KMG-IV): sequencing the most valuable type-strain genomes for metagenomic binning, comparative biology and taxonomic classification.</title>
        <authorList>
            <person name="Goeker M."/>
        </authorList>
    </citation>
    <scope>NUCLEOTIDE SEQUENCE [LARGE SCALE GENOMIC DNA]</scope>
    <source>
        <strain evidence="10 11">DSM 15140</strain>
    </source>
</reference>
<dbReference type="GO" id="GO:0019674">
    <property type="term" value="P:NAD+ metabolic process"/>
    <property type="evidence" value="ECO:0007669"/>
    <property type="project" value="InterPro"/>
</dbReference>
<name>A0A366EDA1_9BACI</name>
<dbReference type="InterPro" id="IPR017438">
    <property type="entry name" value="ATP-NAD_kinase_N"/>
</dbReference>
<evidence type="ECO:0000256" key="8">
    <source>
        <dbReference type="ARBA" id="ARBA00047925"/>
    </source>
</evidence>
<dbReference type="Gene3D" id="3.40.50.10330">
    <property type="entry name" value="Probable inorganic polyphosphate/atp-NAD kinase, domain 1"/>
    <property type="match status" value="1"/>
</dbReference>
<comment type="caution">
    <text evidence="10">The sequence shown here is derived from an EMBL/GenBank/DDBJ whole genome shotgun (WGS) entry which is preliminary data.</text>
</comment>
<keyword evidence="4 9" id="KW-0418">Kinase</keyword>
<evidence type="ECO:0000256" key="7">
    <source>
        <dbReference type="ARBA" id="ARBA00023027"/>
    </source>
</evidence>
<keyword evidence="11" id="KW-1185">Reference proteome</keyword>
<keyword evidence="2 9" id="KW-0808">Transferase</keyword>
<gene>
    <name evidence="9" type="primary">nadK</name>
    <name evidence="10" type="ORF">DES48_10447</name>
</gene>
<comment type="function">
    <text evidence="9">Involved in the regulation of the intracellular balance of NAD and NADP, and is a key enzyme in the biosynthesis of NADP. Catalyzes specifically the phosphorylation on 2'-hydroxyl of the adenosine moiety of NAD to yield NADP.</text>
</comment>
<dbReference type="RefSeq" id="WP_113868264.1">
    <property type="nucleotide sequence ID" value="NZ_BAABQN010000003.1"/>
</dbReference>
<comment type="similarity">
    <text evidence="9">Belongs to the NAD kinase family.</text>
</comment>
<evidence type="ECO:0000256" key="3">
    <source>
        <dbReference type="ARBA" id="ARBA00022741"/>
    </source>
</evidence>
<sequence>MTSSIYFYYKKDHVTKETLELLEKLAISYQFVVTKKSNVADYIICLGDDGVFLQSVRNTGFRENCTYIGMSLTNAHGLYNDFSLEEPETLFQTLTFAPVETEQFPLVDVSINDEVPFYCLNEVSIRSSIIKTIAIEVYIDNLYLERFRGDGLIVSTPSGSTAYNKSLNGAILDPTMPCFQMTEIASLNNNDYRTLGTSLVLSHNKKLRLEIIQDGNDHPIIGLDNEAYAIRNINNISVQMTNKFIHLIKLPNNNYWERIKRTFL</sequence>
<dbReference type="GO" id="GO:0003951">
    <property type="term" value="F:NAD+ kinase activity"/>
    <property type="evidence" value="ECO:0007669"/>
    <property type="project" value="UniProtKB-UniRule"/>
</dbReference>
<evidence type="ECO:0000313" key="11">
    <source>
        <dbReference type="Proteomes" id="UP000252254"/>
    </source>
</evidence>
<keyword evidence="3 9" id="KW-0547">Nucleotide-binding</keyword>
<evidence type="ECO:0000256" key="2">
    <source>
        <dbReference type="ARBA" id="ARBA00022679"/>
    </source>
</evidence>
<dbReference type="GO" id="GO:0006741">
    <property type="term" value="P:NADP+ biosynthetic process"/>
    <property type="evidence" value="ECO:0007669"/>
    <property type="project" value="UniProtKB-UniRule"/>
</dbReference>
<feature type="binding site" evidence="9">
    <location>
        <position position="150"/>
    </location>
    <ligand>
        <name>NAD(+)</name>
        <dbReference type="ChEBI" id="CHEBI:57540"/>
    </ligand>
</feature>
<evidence type="ECO:0000256" key="5">
    <source>
        <dbReference type="ARBA" id="ARBA00022840"/>
    </source>
</evidence>
<keyword evidence="7 9" id="KW-0520">NAD</keyword>
<keyword evidence="1 9" id="KW-0963">Cytoplasm</keyword>
<feature type="binding site" evidence="9">
    <location>
        <position position="148"/>
    </location>
    <ligand>
        <name>NAD(+)</name>
        <dbReference type="ChEBI" id="CHEBI:57540"/>
    </ligand>
</feature>
<dbReference type="HAMAP" id="MF_00361">
    <property type="entry name" value="NAD_kinase"/>
    <property type="match status" value="1"/>
</dbReference>
<feature type="active site" description="Proton acceptor" evidence="9">
    <location>
        <position position="49"/>
    </location>
</feature>
<dbReference type="Pfam" id="PF20143">
    <property type="entry name" value="NAD_kinase_C"/>
    <property type="match status" value="1"/>
</dbReference>
<comment type="subcellular location">
    <subcellularLocation>
        <location evidence="9">Cytoplasm</location>
    </subcellularLocation>
</comment>
<comment type="cofactor">
    <cofactor evidence="9">
        <name>a divalent metal cation</name>
        <dbReference type="ChEBI" id="CHEBI:60240"/>
    </cofactor>
</comment>
<dbReference type="InterPro" id="IPR016064">
    <property type="entry name" value="NAD/diacylglycerol_kinase_sf"/>
</dbReference>
<dbReference type="EMBL" id="QNRI01000004">
    <property type="protein sequence ID" value="RBO99378.1"/>
    <property type="molecule type" value="Genomic_DNA"/>
</dbReference>
<dbReference type="GO" id="GO:0005524">
    <property type="term" value="F:ATP binding"/>
    <property type="evidence" value="ECO:0007669"/>
    <property type="project" value="UniProtKB-KW"/>
</dbReference>
<feature type="binding site" evidence="9">
    <location>
        <position position="185"/>
    </location>
    <ligand>
        <name>NAD(+)</name>
        <dbReference type="ChEBI" id="CHEBI:57540"/>
    </ligand>
</feature>
<dbReference type="EC" id="2.7.1.23" evidence="9"/>
<feature type="binding site" evidence="9">
    <location>
        <begin position="121"/>
        <end position="122"/>
    </location>
    <ligand>
        <name>NAD(+)</name>
        <dbReference type="ChEBI" id="CHEBI:57540"/>
    </ligand>
</feature>
<keyword evidence="5 9" id="KW-0067">ATP-binding</keyword>
<dbReference type="Proteomes" id="UP000252254">
    <property type="component" value="Unassembled WGS sequence"/>
</dbReference>
<evidence type="ECO:0000256" key="6">
    <source>
        <dbReference type="ARBA" id="ARBA00022857"/>
    </source>
</evidence>
<dbReference type="PANTHER" id="PTHR20275:SF9">
    <property type="entry name" value="NAD KINASE 2"/>
    <property type="match status" value="1"/>
</dbReference>
<dbReference type="PANTHER" id="PTHR20275">
    <property type="entry name" value="NAD KINASE"/>
    <property type="match status" value="1"/>
</dbReference>
<dbReference type="InterPro" id="IPR002504">
    <property type="entry name" value="NADK"/>
</dbReference>
<dbReference type="GO" id="GO:0051287">
    <property type="term" value="F:NAD binding"/>
    <property type="evidence" value="ECO:0007669"/>
    <property type="project" value="UniProtKB-ARBA"/>
</dbReference>
<dbReference type="AlphaFoldDB" id="A0A366EDA1"/>
<evidence type="ECO:0000256" key="9">
    <source>
        <dbReference type="HAMAP-Rule" id="MF_00361"/>
    </source>
</evidence>
<comment type="catalytic activity">
    <reaction evidence="8 9">
        <text>NAD(+) + ATP = ADP + NADP(+) + H(+)</text>
        <dbReference type="Rhea" id="RHEA:18629"/>
        <dbReference type="ChEBI" id="CHEBI:15378"/>
        <dbReference type="ChEBI" id="CHEBI:30616"/>
        <dbReference type="ChEBI" id="CHEBI:57540"/>
        <dbReference type="ChEBI" id="CHEBI:58349"/>
        <dbReference type="ChEBI" id="CHEBI:456216"/>
        <dbReference type="EC" id="2.7.1.23"/>
    </reaction>
</comment>
<feature type="binding site" evidence="9">
    <location>
        <begin position="49"/>
        <end position="50"/>
    </location>
    <ligand>
        <name>NAD(+)</name>
        <dbReference type="ChEBI" id="CHEBI:57540"/>
    </ligand>
</feature>
<dbReference type="STRING" id="200904.GCA_900168775_02238"/>
<evidence type="ECO:0000256" key="4">
    <source>
        <dbReference type="ARBA" id="ARBA00022777"/>
    </source>
</evidence>
<dbReference type="NCBIfam" id="NF002902">
    <property type="entry name" value="PRK03501.1"/>
    <property type="match status" value="1"/>
</dbReference>
<feature type="binding site" evidence="9">
    <location>
        <begin position="161"/>
        <end position="166"/>
    </location>
    <ligand>
        <name>NAD(+)</name>
        <dbReference type="ChEBI" id="CHEBI:57540"/>
    </ligand>
</feature>
<dbReference type="SUPFAM" id="SSF111331">
    <property type="entry name" value="NAD kinase/diacylglycerol kinase-like"/>
    <property type="match status" value="1"/>
</dbReference>
<proteinExistence type="inferred from homology"/>
<dbReference type="OrthoDB" id="9774737at2"/>
<organism evidence="10 11">
    <name type="scientific">Paraliobacillus ryukyuensis</name>
    <dbReference type="NCBI Taxonomy" id="200904"/>
    <lineage>
        <taxon>Bacteria</taxon>
        <taxon>Bacillati</taxon>
        <taxon>Bacillota</taxon>
        <taxon>Bacilli</taxon>
        <taxon>Bacillales</taxon>
        <taxon>Bacillaceae</taxon>
        <taxon>Paraliobacillus</taxon>
    </lineage>
</organism>
<comment type="caution">
    <text evidence="9">Lacks conserved residue(s) required for the propagation of feature annotation.</text>
</comment>
<evidence type="ECO:0000256" key="1">
    <source>
        <dbReference type="ARBA" id="ARBA00022490"/>
    </source>
</evidence>
<evidence type="ECO:0000313" key="10">
    <source>
        <dbReference type="EMBL" id="RBO99378.1"/>
    </source>
</evidence>
<dbReference type="GO" id="GO:0005737">
    <property type="term" value="C:cytoplasm"/>
    <property type="evidence" value="ECO:0007669"/>
    <property type="project" value="UniProtKB-SubCell"/>
</dbReference>
<dbReference type="Gene3D" id="2.60.200.30">
    <property type="entry name" value="Probable inorganic polyphosphate/atp-NAD kinase, domain 2"/>
    <property type="match status" value="1"/>
</dbReference>
<accession>A0A366EDA1</accession>
<keyword evidence="6 9" id="KW-0521">NADP</keyword>
<protein>
    <recommendedName>
        <fullName evidence="9">NAD kinase</fullName>
        <ecNumber evidence="9">2.7.1.23</ecNumber>
    </recommendedName>
    <alternativeName>
        <fullName evidence="9">ATP-dependent NAD kinase</fullName>
    </alternativeName>
</protein>
<dbReference type="GO" id="GO:0046872">
    <property type="term" value="F:metal ion binding"/>
    <property type="evidence" value="ECO:0007669"/>
    <property type="project" value="UniProtKB-UniRule"/>
</dbReference>